<dbReference type="InterPro" id="IPR003169">
    <property type="entry name" value="GYF"/>
</dbReference>
<evidence type="ECO:0000259" key="2">
    <source>
        <dbReference type="PROSITE" id="PS50829"/>
    </source>
</evidence>
<dbReference type="PROSITE" id="PS50829">
    <property type="entry name" value="GYF"/>
    <property type="match status" value="1"/>
</dbReference>
<keyword evidence="4" id="KW-1185">Reference proteome</keyword>
<dbReference type="EMBL" id="JACMSC010000003">
    <property type="protein sequence ID" value="KAG6528444.1"/>
    <property type="molecule type" value="Genomic_DNA"/>
</dbReference>
<sequence>MSSGGIYLPEDLFPSKSAGEAWVGKDVIVGANDGGKNPLDALDVGKGAVPYNQMTCDDSIPLSSPWLSTKPSDSKDSWLRIPVSSGTLTDSIKKDAWHLDGSQDIKEWRRNAVDVESCRRWHEEERESLLLGRRERKKEGDREAENLQSDRCPDNTPIREVAESKILPSSDRLLEVPKRSSGNENRRDRKWSSRWGPEDKEKEAWTEKKMDIEKDFYIEKQSFTSFLRPLSGSDSRDKWRPRHLQEIQSSGSTMLRAAPGFGLGNGRIDGSNLGFARGRGRSNSVAGLQLNRSAVAGPVGALSANKSFFQYPRGRLLDIYRKQIVSIIDATPEGFEDAPPITESSFIAPLAFATPYKEEDVLLKDIWNGKVTSSEVSSSEKGVTGSENDLDKGKILIEKKYGVNESSKHLKELDSNHRRIEDTIIPLINLVTDSLTPKVAEHDVRHDNSVTIGSSNEIEILNIDKQSRKSDNLKNMKTEEEDSIANSYSSSVISDAPYSLYNAYNNNAKQKLSAGVHLPEELNLFYLDPQGDIQGPFLGLDIISWFEQGFFGTDLPVRLLGAPEGLPFLPLGDVMPHLKVGLGGNSTAYLGEGSEYLYNTKGSVDESVSAAHAIGYLAADEQQVQSRDSLCPVKPDVTEVETSRYLNKDKVLFPSSDITIGTVGGEAYLFHDFPGQDAEVLYKSVHTSNIEEESEKLTNNISSSRLTTDHQYRVTGIGNTSSVRHNIPRDSELNPLGLLWSELEQTDKKLPLSSTIPGSAEHFTGHHDFARNTSPFIHNQENFNSFSDFPNDSGKNQYRSYSSNIIHDVLDANNLLQLDANENHFGLEQHLLSKQLQKEQLQQQRLLSNHNVGLPGREQLYETMHHHHSVNQQPMGDLERMLKFQFERLQLDQLQKQQLHQSQQQMHENQMLLLQDHLQHHERQPQPPPQQMHLEHLLHHRLLEPGFRESNSDPHRKNMIDQAHFRQHFLNELQQQNHDQSESVHYDPSLMQLILENLGQNFQHENHNDLLEVLSHARPRQVQQFLGRGLTDDLRKLPVMEEERHEGGIWAVDEAGQFIQTVDSSHQNYAARLSQLDTRQIPLGPASLVLPSHLQQDFLSTKRRFYEHEPHSSDMSMHTHAGIPWPNLELRNALTKIQGVSDQLNPSTDHSHQSQIFKNFTGSHMDATERHWYEPSRLCSADLLESHLKQLQIEAEKHRNINMGLPTADSPMWESHVGIDRSLEYGMRDLLHHGMLQSHEPISLADAAPTSSFKGRDPSRLYHGPASENYFNLNTDRLGLGGSFLDCSLYLDGKQPNEQLVNKNLEISANNFNRNMRSTLGSSSVTSLEQKIFLSDMNLIENEKFMDSMSGVSLQTLDFSNVKKEKERMKVQKSTANNRSALERVSGIMQGFDSEVVNIGKICRHDSYGKIGGGLNFYNYQMGLDILQSGEEMITNDIISGDSINNGVDQFIERTCNPQSTSNTTLLGSTFFQSANANHPTRVGFSEGVKPVANHNSASLSSELLISNKHDTIFHQTSSSDADIGEPSFSDMLKSTKKSISELENTEAGSVGKNVKRKGKKGRQIDPSLLGFKVHSNRILMGEIQRPDD</sequence>
<dbReference type="CDD" id="cd00072">
    <property type="entry name" value="GYF"/>
    <property type="match status" value="1"/>
</dbReference>
<organism evidence="3 4">
    <name type="scientific">Zingiber officinale</name>
    <name type="common">Ginger</name>
    <name type="synonym">Amomum zingiber</name>
    <dbReference type="NCBI Taxonomy" id="94328"/>
    <lineage>
        <taxon>Eukaryota</taxon>
        <taxon>Viridiplantae</taxon>
        <taxon>Streptophyta</taxon>
        <taxon>Embryophyta</taxon>
        <taxon>Tracheophyta</taxon>
        <taxon>Spermatophyta</taxon>
        <taxon>Magnoliopsida</taxon>
        <taxon>Liliopsida</taxon>
        <taxon>Zingiberales</taxon>
        <taxon>Zingiberaceae</taxon>
        <taxon>Zingiber</taxon>
    </lineage>
</organism>
<dbReference type="InterPro" id="IPR035445">
    <property type="entry name" value="GYF-like_dom_sf"/>
</dbReference>
<dbReference type="PANTHER" id="PTHR46992">
    <property type="entry name" value="GYF DOMAIN-CONTAINING PROTEIN"/>
    <property type="match status" value="1"/>
</dbReference>
<evidence type="ECO:0000256" key="1">
    <source>
        <dbReference type="SAM" id="MobiDB-lite"/>
    </source>
</evidence>
<dbReference type="PANTHER" id="PTHR46992:SF1">
    <property type="entry name" value="GYF DOMAIN-CONTAINING PROTEIN"/>
    <property type="match status" value="1"/>
</dbReference>
<reference evidence="3 4" key="1">
    <citation type="submission" date="2020-08" db="EMBL/GenBank/DDBJ databases">
        <title>Plant Genome Project.</title>
        <authorList>
            <person name="Zhang R.-G."/>
        </authorList>
    </citation>
    <scope>NUCLEOTIDE SEQUENCE [LARGE SCALE GENOMIC DNA]</scope>
    <source>
        <tissue evidence="3">Rhizome</tissue>
    </source>
</reference>
<evidence type="ECO:0000313" key="4">
    <source>
        <dbReference type="Proteomes" id="UP000734854"/>
    </source>
</evidence>
<evidence type="ECO:0000313" key="3">
    <source>
        <dbReference type="EMBL" id="KAG6528444.1"/>
    </source>
</evidence>
<protein>
    <recommendedName>
        <fullName evidence="2">GYF domain-containing protein</fullName>
    </recommendedName>
</protein>
<accession>A0A8J5HH84</accession>
<feature type="compositionally biased region" description="Basic and acidic residues" evidence="1">
    <location>
        <begin position="184"/>
        <end position="206"/>
    </location>
</feature>
<feature type="domain" description="GYF" evidence="2">
    <location>
        <begin position="521"/>
        <end position="572"/>
    </location>
</feature>
<feature type="region of interest" description="Disordered" evidence="1">
    <location>
        <begin position="1544"/>
        <end position="1568"/>
    </location>
</feature>
<dbReference type="SMART" id="SM00444">
    <property type="entry name" value="GYF"/>
    <property type="match status" value="1"/>
</dbReference>
<gene>
    <name evidence="3" type="ORF">ZIOFF_010619</name>
</gene>
<feature type="region of interest" description="Disordered" evidence="1">
    <location>
        <begin position="134"/>
        <end position="206"/>
    </location>
</feature>
<comment type="caution">
    <text evidence="3">The sequence shown here is derived from an EMBL/GenBank/DDBJ whole genome shotgun (WGS) entry which is preliminary data.</text>
</comment>
<dbReference type="Gene3D" id="3.30.1490.40">
    <property type="match status" value="1"/>
</dbReference>
<dbReference type="Proteomes" id="UP000734854">
    <property type="component" value="Unassembled WGS sequence"/>
</dbReference>
<dbReference type="SUPFAM" id="SSF55277">
    <property type="entry name" value="GYF domain"/>
    <property type="match status" value="1"/>
</dbReference>
<proteinExistence type="predicted"/>
<dbReference type="Pfam" id="PF02213">
    <property type="entry name" value="GYF"/>
    <property type="match status" value="1"/>
</dbReference>
<name>A0A8J5HH84_ZINOF</name>